<feature type="transmembrane region" description="Helical" evidence="8">
    <location>
        <begin position="145"/>
        <end position="164"/>
    </location>
</feature>
<dbReference type="PANTHER" id="PTHR13018">
    <property type="entry name" value="PROBABLE MEMBRANE PROTEIN DUF221-RELATED"/>
    <property type="match status" value="1"/>
</dbReference>
<feature type="transmembrane region" description="Helical" evidence="8">
    <location>
        <begin position="541"/>
        <end position="566"/>
    </location>
</feature>
<feature type="compositionally biased region" description="Polar residues" evidence="7">
    <location>
        <begin position="794"/>
        <end position="834"/>
    </location>
</feature>
<protein>
    <recommendedName>
        <fullName evidence="15">DUF221-domain-containing protein</fullName>
    </recommendedName>
</protein>
<proteinExistence type="inferred from homology"/>
<dbReference type="AlphaFoldDB" id="A0A1Y2BBK6"/>
<feature type="transmembrane region" description="Helical" evidence="8">
    <location>
        <begin position="660"/>
        <end position="684"/>
    </location>
</feature>
<feature type="transmembrane region" description="Helical" evidence="8">
    <location>
        <begin position="732"/>
        <end position="753"/>
    </location>
</feature>
<evidence type="ECO:0008006" key="15">
    <source>
        <dbReference type="Google" id="ProtNLM"/>
    </source>
</evidence>
<feature type="transmembrane region" description="Helical" evidence="8">
    <location>
        <begin position="696"/>
        <end position="720"/>
    </location>
</feature>
<dbReference type="GO" id="GO:0005886">
    <property type="term" value="C:plasma membrane"/>
    <property type="evidence" value="ECO:0007669"/>
    <property type="project" value="TreeGrafter"/>
</dbReference>
<comment type="similarity">
    <text evidence="2">Belongs to the CSC1 (TC 1.A.17) family.</text>
</comment>
<feature type="transmembrane region" description="Helical" evidence="8">
    <location>
        <begin position="634"/>
        <end position="654"/>
    </location>
</feature>
<dbReference type="Pfam" id="PF14703">
    <property type="entry name" value="PHM7_cyt"/>
    <property type="match status" value="1"/>
</dbReference>
<feature type="transmembrane region" description="Helical" evidence="8">
    <location>
        <begin position="20"/>
        <end position="41"/>
    </location>
</feature>
<feature type="transmembrane region" description="Helical" evidence="8">
    <location>
        <begin position="586"/>
        <end position="613"/>
    </location>
</feature>
<dbReference type="Proteomes" id="UP000193986">
    <property type="component" value="Unassembled WGS sequence"/>
</dbReference>
<dbReference type="Pfam" id="PF12621">
    <property type="entry name" value="PHM7_ext"/>
    <property type="match status" value="1"/>
</dbReference>
<feature type="domain" description="10TM putative phosphate transporter extracellular tail" evidence="10">
    <location>
        <begin position="891"/>
        <end position="954"/>
    </location>
</feature>
<dbReference type="InterPro" id="IPR022257">
    <property type="entry name" value="PHM7_ext"/>
</dbReference>
<feature type="domain" description="CSC1/OSCA1-like N-terminal transmembrane" evidence="11">
    <location>
        <begin position="15"/>
        <end position="166"/>
    </location>
</feature>
<evidence type="ECO:0000256" key="8">
    <source>
        <dbReference type="SAM" id="Phobius"/>
    </source>
</evidence>
<evidence type="ECO:0000259" key="10">
    <source>
        <dbReference type="Pfam" id="PF12621"/>
    </source>
</evidence>
<dbReference type="EMBL" id="MCFC01000010">
    <property type="protein sequence ID" value="ORY32218.1"/>
    <property type="molecule type" value="Genomic_DNA"/>
</dbReference>
<feature type="domain" description="CSC1/OSCA1-like cytosolic" evidence="12">
    <location>
        <begin position="190"/>
        <end position="428"/>
    </location>
</feature>
<evidence type="ECO:0000256" key="2">
    <source>
        <dbReference type="ARBA" id="ARBA00007779"/>
    </source>
</evidence>
<sequence>MSNTASDASSASTSSFLTSLAVNGAIAGGELIGFVLIRRWIKAIYEPRSYIPPRDQQAPPLGSSLFRPIWTIIWADPEEILAKTGVDPYVFYRFLMMMSKAMFPIWLISWIILLPVDAANSTVLGKTGLDKFTFGNVAKDKQSRYWTHLILDYCFIFWIIYLIWREMQHWLVVRQKYLISPHHSKIPQANTVLITGIPKEYLDEPKLEQLFSRLPGGVKRIWLVRNLKEMPGLWERRNKAAVKLESAEVKLVKLAREHHAQTKDKVAKLEKKGKPVPEALTGPVNPDLLKSKEHGSAETGTVANHTHLTLADQLVPRAKRPTIRLKPRWAPFGLGFLGIGEKVDAVDWARKEIAECTEGLDKSREQLLKDVNTPGMGEETYPPLNSAFIHFNQQIAAHMAAQCVAHNQPYRMNNRYIEMAPANVIWRNLSLNPYEMKVRQALSYAATVGLILLWTFPVAFIGALSNISTLTSTYSWLSWLDWLEGDSFGKSLLRGVVSGVLPPVLLALLMQLLPSVLRQLASLEGKPSKTAVELDLMNRYFIFLVIHTFFVVTLTSGLISSIKPLINNPASVATILSSQMPTASTFFITLILTQFTGTAGTLLQPVGLSLYYVRVILSGGTPRSVFRSRYRLRNNGWGSTFPGVTVYAVIMIAYCVISPIINGFGACYFLLMALIYKYLYIWVLDQRPETDTGGSFFPYAITHVFVGMYIQEVCLCALFFLARNDNGKASAIAEGALMVVLIVITAAMHYIIIQSYSPLRHSLPLSLAHLSYGMPKEDGHEEDSNHSGMEELQPVSSSQEHLNNSYPRKSSSASGASPQKQETFSPSERSTESYPTAPGPPVQVATSEHEMQPLDRNSPSRDVEANDEEDAEPYFAVHGGPGVIIRRQQDGNDPNAFFHPATKEPQRVLWLPRDELGLAEAEIEKNASFGVPSTYRFAELTHRGKLRISGPPPDDWQ</sequence>
<evidence type="ECO:0000256" key="5">
    <source>
        <dbReference type="ARBA" id="ARBA00022989"/>
    </source>
</evidence>
<comment type="subcellular location">
    <subcellularLocation>
        <location evidence="1">Membrane</location>
        <topology evidence="1">Multi-pass membrane protein</topology>
    </subcellularLocation>
</comment>
<feature type="transmembrane region" description="Helical" evidence="8">
    <location>
        <begin position="441"/>
        <end position="464"/>
    </location>
</feature>
<feature type="compositionally biased region" description="Basic and acidic residues" evidence="7">
    <location>
        <begin position="262"/>
        <end position="275"/>
    </location>
</feature>
<evidence type="ECO:0000259" key="12">
    <source>
        <dbReference type="Pfam" id="PF14703"/>
    </source>
</evidence>
<feature type="transmembrane region" description="Helical" evidence="8">
    <location>
        <begin position="500"/>
        <end position="520"/>
    </location>
</feature>
<comment type="caution">
    <text evidence="13">The sequence shown here is derived from an EMBL/GenBank/DDBJ whole genome shotgun (WGS) entry which is preliminary data.</text>
</comment>
<dbReference type="InParanoid" id="A0A1Y2BBK6"/>
<keyword evidence="4 8" id="KW-0812">Transmembrane</keyword>
<evidence type="ECO:0000259" key="11">
    <source>
        <dbReference type="Pfam" id="PF13967"/>
    </source>
</evidence>
<accession>A0A1Y2BBK6</accession>
<feature type="domain" description="CSC1/OSCA1-like 7TM region" evidence="9">
    <location>
        <begin position="439"/>
        <end position="719"/>
    </location>
</feature>
<evidence type="ECO:0000256" key="4">
    <source>
        <dbReference type="ARBA" id="ARBA00022692"/>
    </source>
</evidence>
<evidence type="ECO:0000259" key="9">
    <source>
        <dbReference type="Pfam" id="PF02714"/>
    </source>
</evidence>
<dbReference type="PANTHER" id="PTHR13018:SF143">
    <property type="entry name" value="CSC1_OSCA1-LIKE 7TM REGION DOMAIN-CONTAINING PROTEIN"/>
    <property type="match status" value="1"/>
</dbReference>
<keyword evidence="5 8" id="KW-1133">Transmembrane helix</keyword>
<organism evidence="13 14">
    <name type="scientific">Naematelia encephala</name>
    <dbReference type="NCBI Taxonomy" id="71784"/>
    <lineage>
        <taxon>Eukaryota</taxon>
        <taxon>Fungi</taxon>
        <taxon>Dikarya</taxon>
        <taxon>Basidiomycota</taxon>
        <taxon>Agaricomycotina</taxon>
        <taxon>Tremellomycetes</taxon>
        <taxon>Tremellales</taxon>
        <taxon>Naemateliaceae</taxon>
        <taxon>Naematelia</taxon>
    </lineage>
</organism>
<gene>
    <name evidence="13" type="ORF">BCR39DRAFT_523325</name>
</gene>
<evidence type="ECO:0000256" key="7">
    <source>
        <dbReference type="SAM" id="MobiDB-lite"/>
    </source>
</evidence>
<evidence type="ECO:0000256" key="6">
    <source>
        <dbReference type="ARBA" id="ARBA00023136"/>
    </source>
</evidence>
<evidence type="ECO:0000313" key="14">
    <source>
        <dbReference type="Proteomes" id="UP000193986"/>
    </source>
</evidence>
<dbReference type="FunCoup" id="A0A1Y2BBK6">
    <property type="interactions" value="47"/>
</dbReference>
<feature type="compositionally biased region" description="Basic and acidic residues" evidence="7">
    <location>
        <begin position="775"/>
        <end position="789"/>
    </location>
</feature>
<evidence type="ECO:0000256" key="1">
    <source>
        <dbReference type="ARBA" id="ARBA00004141"/>
    </source>
</evidence>
<feature type="transmembrane region" description="Helical" evidence="8">
    <location>
        <begin position="103"/>
        <end position="125"/>
    </location>
</feature>
<dbReference type="InterPro" id="IPR027815">
    <property type="entry name" value="CSC1/OSCA1-like_cyt"/>
</dbReference>
<evidence type="ECO:0000256" key="3">
    <source>
        <dbReference type="ARBA" id="ARBA00022448"/>
    </source>
</evidence>
<keyword evidence="3" id="KW-0813">Transport</keyword>
<dbReference type="OrthoDB" id="1076608at2759"/>
<dbReference type="InterPro" id="IPR045122">
    <property type="entry name" value="Csc1-like"/>
</dbReference>
<dbReference type="InterPro" id="IPR032880">
    <property type="entry name" value="CSC1/OSCA1-like_N"/>
</dbReference>
<reference evidence="13 14" key="1">
    <citation type="submission" date="2016-07" db="EMBL/GenBank/DDBJ databases">
        <title>Pervasive Adenine N6-methylation of Active Genes in Fungi.</title>
        <authorList>
            <consortium name="DOE Joint Genome Institute"/>
            <person name="Mondo S.J."/>
            <person name="Dannebaum R.O."/>
            <person name="Kuo R.C."/>
            <person name="Labutti K."/>
            <person name="Haridas S."/>
            <person name="Kuo A."/>
            <person name="Salamov A."/>
            <person name="Ahrendt S.R."/>
            <person name="Lipzen A."/>
            <person name="Sullivan W."/>
            <person name="Andreopoulos W.B."/>
            <person name="Clum A."/>
            <person name="Lindquist E."/>
            <person name="Daum C."/>
            <person name="Ramamoorthy G.K."/>
            <person name="Gryganskyi A."/>
            <person name="Culley D."/>
            <person name="Magnuson J.K."/>
            <person name="James T.Y."/>
            <person name="O'Malley M.A."/>
            <person name="Stajich J.E."/>
            <person name="Spatafora J.W."/>
            <person name="Visel A."/>
            <person name="Grigoriev I.V."/>
        </authorList>
    </citation>
    <scope>NUCLEOTIDE SEQUENCE [LARGE SCALE GENOMIC DNA]</scope>
    <source>
        <strain evidence="13 14">68-887.2</strain>
    </source>
</reference>
<dbReference type="InterPro" id="IPR003864">
    <property type="entry name" value="CSC1/OSCA1-like_7TM"/>
</dbReference>
<dbReference type="GO" id="GO:0005227">
    <property type="term" value="F:calcium-activated cation channel activity"/>
    <property type="evidence" value="ECO:0007669"/>
    <property type="project" value="InterPro"/>
</dbReference>
<feature type="region of interest" description="Disordered" evidence="7">
    <location>
        <begin position="262"/>
        <end position="288"/>
    </location>
</feature>
<dbReference type="Pfam" id="PF13967">
    <property type="entry name" value="RSN1_TM"/>
    <property type="match status" value="1"/>
</dbReference>
<feature type="region of interest" description="Disordered" evidence="7">
    <location>
        <begin position="774"/>
        <end position="868"/>
    </location>
</feature>
<evidence type="ECO:0000313" key="13">
    <source>
        <dbReference type="EMBL" id="ORY32218.1"/>
    </source>
</evidence>
<name>A0A1Y2BBK6_9TREE</name>
<feature type="compositionally biased region" description="Basic and acidic residues" evidence="7">
    <location>
        <begin position="847"/>
        <end position="864"/>
    </location>
</feature>
<dbReference type="Pfam" id="PF02714">
    <property type="entry name" value="RSN1_7TM"/>
    <property type="match status" value="1"/>
</dbReference>
<keyword evidence="6 8" id="KW-0472">Membrane</keyword>
<keyword evidence="14" id="KW-1185">Reference proteome</keyword>